<protein>
    <submittedName>
        <fullName evidence="1">Uncharacterized protein</fullName>
    </submittedName>
</protein>
<gene>
    <name evidence="1" type="ORF">G210_4806</name>
</gene>
<keyword evidence="2" id="KW-1185">Reference proteome</keyword>
<dbReference type="Proteomes" id="UP000011777">
    <property type="component" value="Unassembled WGS sequence"/>
</dbReference>
<dbReference type="AlphaFoldDB" id="M3K5V5"/>
<accession>M3K5V5</accession>
<evidence type="ECO:0000313" key="1">
    <source>
        <dbReference type="EMBL" id="EMG50169.1"/>
    </source>
</evidence>
<name>M3K5V5_CANMX</name>
<comment type="caution">
    <text evidence="1">The sequence shown here is derived from an EMBL/GenBank/DDBJ whole genome shotgun (WGS) entry which is preliminary data.</text>
</comment>
<dbReference type="HOGENOM" id="CLU_3377033_0_0_1"/>
<evidence type="ECO:0000313" key="2">
    <source>
        <dbReference type="Proteomes" id="UP000011777"/>
    </source>
</evidence>
<dbReference type="EMBL" id="AOGT01000353">
    <property type="protein sequence ID" value="EMG50169.1"/>
    <property type="molecule type" value="Genomic_DNA"/>
</dbReference>
<sequence length="34" mass="4006">MEELKLKLEELLEGKDNEIIGGRNIIIIINYYNN</sequence>
<reference evidence="1 2" key="1">
    <citation type="submission" date="2013-02" db="EMBL/GenBank/DDBJ databases">
        <title>Genome sequence of Candida maltosa Xu316, a potential industrial strain for xylitol and ethanol production.</title>
        <authorList>
            <person name="Yu J."/>
            <person name="Wang Q."/>
            <person name="Geng X."/>
            <person name="Bao W."/>
            <person name="He P."/>
            <person name="Cai J."/>
        </authorList>
    </citation>
    <scope>NUCLEOTIDE SEQUENCE [LARGE SCALE GENOMIC DNA]</scope>
    <source>
        <strain evidence="2">Xu316</strain>
    </source>
</reference>
<organism evidence="1 2">
    <name type="scientific">Candida maltosa (strain Xu316)</name>
    <name type="common">Yeast</name>
    <dbReference type="NCBI Taxonomy" id="1245528"/>
    <lineage>
        <taxon>Eukaryota</taxon>
        <taxon>Fungi</taxon>
        <taxon>Dikarya</taxon>
        <taxon>Ascomycota</taxon>
        <taxon>Saccharomycotina</taxon>
        <taxon>Pichiomycetes</taxon>
        <taxon>Debaryomycetaceae</taxon>
        <taxon>Candida/Lodderomyces clade</taxon>
        <taxon>Candida</taxon>
    </lineage>
</organism>
<proteinExistence type="predicted"/>